<evidence type="ECO:0000313" key="2">
    <source>
        <dbReference type="EMBL" id="RVW98380.1"/>
    </source>
</evidence>
<protein>
    <submittedName>
        <fullName evidence="2">Uncharacterized protein</fullName>
    </submittedName>
</protein>
<dbReference type="Proteomes" id="UP000288805">
    <property type="component" value="Unassembled WGS sequence"/>
</dbReference>
<comment type="caution">
    <text evidence="2">The sequence shown here is derived from an EMBL/GenBank/DDBJ whole genome shotgun (WGS) entry which is preliminary data.</text>
</comment>
<gene>
    <name evidence="2" type="ORF">CK203_034344</name>
</gene>
<name>A0A438INT6_VITVI</name>
<proteinExistence type="predicted"/>
<organism evidence="2 3">
    <name type="scientific">Vitis vinifera</name>
    <name type="common">Grape</name>
    <dbReference type="NCBI Taxonomy" id="29760"/>
    <lineage>
        <taxon>Eukaryota</taxon>
        <taxon>Viridiplantae</taxon>
        <taxon>Streptophyta</taxon>
        <taxon>Embryophyta</taxon>
        <taxon>Tracheophyta</taxon>
        <taxon>Spermatophyta</taxon>
        <taxon>Magnoliopsida</taxon>
        <taxon>eudicotyledons</taxon>
        <taxon>Gunneridae</taxon>
        <taxon>Pentapetalae</taxon>
        <taxon>rosids</taxon>
        <taxon>Vitales</taxon>
        <taxon>Vitaceae</taxon>
        <taxon>Viteae</taxon>
        <taxon>Vitis</taxon>
    </lineage>
</organism>
<reference evidence="2 3" key="1">
    <citation type="journal article" date="2018" name="PLoS Genet.">
        <title>Population sequencing reveals clonal diversity and ancestral inbreeding in the grapevine cultivar Chardonnay.</title>
        <authorList>
            <person name="Roach M.J."/>
            <person name="Johnson D.L."/>
            <person name="Bohlmann J."/>
            <person name="van Vuuren H.J."/>
            <person name="Jones S.J."/>
            <person name="Pretorius I.S."/>
            <person name="Schmidt S.A."/>
            <person name="Borneman A.R."/>
        </authorList>
    </citation>
    <scope>NUCLEOTIDE SEQUENCE [LARGE SCALE GENOMIC DNA]</scope>
    <source>
        <strain evidence="3">cv. Chardonnay</strain>
        <tissue evidence="2">Leaf</tissue>
    </source>
</reference>
<accession>A0A438INT6</accession>
<evidence type="ECO:0000256" key="1">
    <source>
        <dbReference type="SAM" id="MobiDB-lite"/>
    </source>
</evidence>
<evidence type="ECO:0000313" key="3">
    <source>
        <dbReference type="Proteomes" id="UP000288805"/>
    </source>
</evidence>
<feature type="region of interest" description="Disordered" evidence="1">
    <location>
        <begin position="43"/>
        <end position="62"/>
    </location>
</feature>
<dbReference type="EMBL" id="QGNW01000094">
    <property type="protein sequence ID" value="RVW98380.1"/>
    <property type="molecule type" value="Genomic_DNA"/>
</dbReference>
<dbReference type="AlphaFoldDB" id="A0A438INT6"/>
<sequence>MARTVMAGGRRGNESSIATLGPIQQMAVELVIKGRGKLGHLTGATKKPLEDDPAFQIGRGENGYHGEQRIGRRVRCDHFNKLGATKAILAAAWKNLPIGGLDRVMEGAFKLQQMQEQPLKGKNLQPLKYRARNKWTWLYRLLNRS</sequence>